<dbReference type="Proteomes" id="UP001374579">
    <property type="component" value="Unassembled WGS sequence"/>
</dbReference>
<sequence>MQSSGSLLDLMDSIRSTKCNSQKISLVRKAITTTRGLDRELLRASMQTTILAPLFNEVVQLAIPAEFKDRDHFLFEKEDFVLLTDQTELVLNFLHVMFEQCCRCSGTLDTKPVDESLPLLVVVISANIRNCLWSRDSVQKLTLLVLNQLRILYKVDSLSEMLLLDLKSKAREATTATLLGRYLTVVKARLSLHNWQANPTFVESFYWMLTQMMKFPHLSEHLDAVLPPALLLVDSHVTEHKVMGIQCLQHIAANVTNEELRWYGRADVVYTALQQQIYSREPDIIKALHPALLIVLPIVDKDPAKPASPTTPKQVDAILTIIITSAVTENGIVLRRMYTACIADFVLGLGVCSVRHLQRLVALISDYLEVFDGPEEHARFNTLSILKSLLRNAWLRIPYHSHAILKSLLKLLQDVSCDRSSTPESVKDRLKEEAVVCLNLLGEICPDVQQCLQALCETDKLSDLARIVQSLLKRNV</sequence>
<dbReference type="Pfam" id="PF10521">
    <property type="entry name" value="Tti2"/>
    <property type="match status" value="1"/>
</dbReference>
<evidence type="ECO:0000313" key="3">
    <source>
        <dbReference type="Proteomes" id="UP001374579"/>
    </source>
</evidence>
<gene>
    <name evidence="2" type="ORF">V1264_002196</name>
</gene>
<evidence type="ECO:0000313" key="2">
    <source>
        <dbReference type="EMBL" id="KAK7116529.1"/>
    </source>
</evidence>
<evidence type="ECO:0008006" key="4">
    <source>
        <dbReference type="Google" id="ProtNLM"/>
    </source>
</evidence>
<name>A0AAN9C4J6_9CAEN</name>
<keyword evidence="3" id="KW-1185">Reference proteome</keyword>
<accession>A0AAN9C4J6</accession>
<evidence type="ECO:0000256" key="1">
    <source>
        <dbReference type="ARBA" id="ARBA00034736"/>
    </source>
</evidence>
<protein>
    <recommendedName>
        <fullName evidence="4">TELO2-interacting protein 2</fullName>
    </recommendedName>
</protein>
<proteinExistence type="inferred from homology"/>
<dbReference type="EMBL" id="JBAMIC010000001">
    <property type="protein sequence ID" value="KAK7116529.1"/>
    <property type="molecule type" value="Genomic_DNA"/>
</dbReference>
<dbReference type="PANTHER" id="PTHR32226:SF2">
    <property type="entry name" value="TELO2-INTERACTING PROTEIN 2"/>
    <property type="match status" value="1"/>
</dbReference>
<dbReference type="InterPro" id="IPR016024">
    <property type="entry name" value="ARM-type_fold"/>
</dbReference>
<dbReference type="SUPFAM" id="SSF48371">
    <property type="entry name" value="ARM repeat"/>
    <property type="match status" value="1"/>
</dbReference>
<dbReference type="GO" id="GO:0110078">
    <property type="term" value="C:TTT Hsp90 cochaperone complex"/>
    <property type="evidence" value="ECO:0007669"/>
    <property type="project" value="InterPro"/>
</dbReference>
<dbReference type="AlphaFoldDB" id="A0AAN9C4J6"/>
<comment type="similarity">
    <text evidence="1">Belongs to the TTI2 family.</text>
</comment>
<dbReference type="GO" id="GO:0005634">
    <property type="term" value="C:nucleus"/>
    <property type="evidence" value="ECO:0007669"/>
    <property type="project" value="TreeGrafter"/>
</dbReference>
<comment type="caution">
    <text evidence="2">The sequence shown here is derived from an EMBL/GenBank/DDBJ whole genome shotgun (WGS) entry which is preliminary data.</text>
</comment>
<reference evidence="2 3" key="1">
    <citation type="submission" date="2024-02" db="EMBL/GenBank/DDBJ databases">
        <title>Chromosome-scale genome assembly of the rough periwinkle Littorina saxatilis.</title>
        <authorList>
            <person name="De Jode A."/>
            <person name="Faria R."/>
            <person name="Formenti G."/>
            <person name="Sims Y."/>
            <person name="Smith T.P."/>
            <person name="Tracey A."/>
            <person name="Wood J.M.D."/>
            <person name="Zagrodzka Z.B."/>
            <person name="Johannesson K."/>
            <person name="Butlin R.K."/>
            <person name="Leder E.H."/>
        </authorList>
    </citation>
    <scope>NUCLEOTIDE SEQUENCE [LARGE SCALE GENOMIC DNA]</scope>
    <source>
        <strain evidence="2">Snail1</strain>
        <tissue evidence="2">Muscle</tissue>
    </source>
</reference>
<dbReference type="PANTHER" id="PTHR32226">
    <property type="entry name" value="TELO2-INTERACTING PROTEIN 2"/>
    <property type="match status" value="1"/>
</dbReference>
<organism evidence="2 3">
    <name type="scientific">Littorina saxatilis</name>
    <dbReference type="NCBI Taxonomy" id="31220"/>
    <lineage>
        <taxon>Eukaryota</taxon>
        <taxon>Metazoa</taxon>
        <taxon>Spiralia</taxon>
        <taxon>Lophotrochozoa</taxon>
        <taxon>Mollusca</taxon>
        <taxon>Gastropoda</taxon>
        <taxon>Caenogastropoda</taxon>
        <taxon>Littorinimorpha</taxon>
        <taxon>Littorinoidea</taxon>
        <taxon>Littorinidae</taxon>
        <taxon>Littorina</taxon>
    </lineage>
</organism>
<dbReference type="GO" id="GO:0005829">
    <property type="term" value="C:cytosol"/>
    <property type="evidence" value="ECO:0007669"/>
    <property type="project" value="TreeGrafter"/>
</dbReference>
<dbReference type="InterPro" id="IPR018870">
    <property type="entry name" value="Tti2"/>
</dbReference>